<dbReference type="SMART" id="SM00336">
    <property type="entry name" value="BBOX"/>
    <property type="match status" value="2"/>
</dbReference>
<dbReference type="GO" id="GO:0005634">
    <property type="term" value="C:nucleus"/>
    <property type="evidence" value="ECO:0007669"/>
    <property type="project" value="UniProtKB-SubCell"/>
</dbReference>
<evidence type="ECO:0000256" key="1">
    <source>
        <dbReference type="ARBA" id="ARBA00004123"/>
    </source>
</evidence>
<evidence type="ECO:0000256" key="4">
    <source>
        <dbReference type="ARBA" id="ARBA00022771"/>
    </source>
</evidence>
<keyword evidence="8" id="KW-0539">Nucleus</keyword>
<keyword evidence="3" id="KW-0677">Repeat</keyword>
<dbReference type="AlphaFoldDB" id="A0A9Q0C5H5"/>
<evidence type="ECO:0000256" key="2">
    <source>
        <dbReference type="ARBA" id="ARBA00022723"/>
    </source>
</evidence>
<accession>A0A9Q0C5H5</accession>
<organism evidence="12 13">
    <name type="scientific">Rhynchospora breviuscula</name>
    <dbReference type="NCBI Taxonomy" id="2022672"/>
    <lineage>
        <taxon>Eukaryota</taxon>
        <taxon>Viridiplantae</taxon>
        <taxon>Streptophyta</taxon>
        <taxon>Embryophyta</taxon>
        <taxon>Tracheophyta</taxon>
        <taxon>Spermatophyta</taxon>
        <taxon>Magnoliopsida</taxon>
        <taxon>Liliopsida</taxon>
        <taxon>Poales</taxon>
        <taxon>Cyperaceae</taxon>
        <taxon>Cyperoideae</taxon>
        <taxon>Rhynchosporeae</taxon>
        <taxon>Rhynchospora</taxon>
    </lineage>
</organism>
<feature type="domain" description="B box-type" evidence="11">
    <location>
        <begin position="73"/>
        <end position="115"/>
    </location>
</feature>
<keyword evidence="2" id="KW-0479">Metal-binding</keyword>
<dbReference type="PANTHER" id="PTHR31832">
    <property type="entry name" value="B-BOX ZINC FINGER PROTEIN 22"/>
    <property type="match status" value="1"/>
</dbReference>
<gene>
    <name evidence="12" type="ORF">LUZ63_018920</name>
</gene>
<evidence type="ECO:0000256" key="10">
    <source>
        <dbReference type="SAM" id="MobiDB-lite"/>
    </source>
</evidence>
<protein>
    <recommendedName>
        <fullName evidence="11">B box-type domain-containing protein</fullName>
    </recommendedName>
</protein>
<evidence type="ECO:0000256" key="8">
    <source>
        <dbReference type="ARBA" id="ARBA00023242"/>
    </source>
</evidence>
<keyword evidence="5" id="KW-0862">Zinc</keyword>
<dbReference type="FunFam" id="3.30.160.60:FF:000589">
    <property type="entry name" value="B-box zinc finger protein 22"/>
    <property type="match status" value="1"/>
</dbReference>
<keyword evidence="4 9" id="KW-0863">Zinc-finger</keyword>
<dbReference type="GO" id="GO:0009640">
    <property type="term" value="P:photomorphogenesis"/>
    <property type="evidence" value="ECO:0007669"/>
    <property type="project" value="TreeGrafter"/>
</dbReference>
<evidence type="ECO:0000256" key="6">
    <source>
        <dbReference type="ARBA" id="ARBA00023015"/>
    </source>
</evidence>
<dbReference type="PANTHER" id="PTHR31832:SF68">
    <property type="entry name" value="B-BOX ZINC FINGER PROTEIN 22"/>
    <property type="match status" value="1"/>
</dbReference>
<evidence type="ECO:0000256" key="3">
    <source>
        <dbReference type="ARBA" id="ARBA00022737"/>
    </source>
</evidence>
<feature type="domain" description="B box-type" evidence="11">
    <location>
        <begin position="1"/>
        <end position="47"/>
    </location>
</feature>
<evidence type="ECO:0000259" key="11">
    <source>
        <dbReference type="PROSITE" id="PS50119"/>
    </source>
</evidence>
<dbReference type="OrthoDB" id="153872at2759"/>
<dbReference type="EMBL" id="JAMQYH010000005">
    <property type="protein sequence ID" value="KAJ1687530.1"/>
    <property type="molecule type" value="Genomic_DNA"/>
</dbReference>
<dbReference type="GO" id="GO:0008270">
    <property type="term" value="F:zinc ion binding"/>
    <property type="evidence" value="ECO:0007669"/>
    <property type="project" value="UniProtKB-KW"/>
</dbReference>
<keyword evidence="7" id="KW-0804">Transcription</keyword>
<dbReference type="Proteomes" id="UP001151287">
    <property type="component" value="Unassembled WGS sequence"/>
</dbReference>
<reference evidence="12" key="1">
    <citation type="journal article" date="2022" name="Cell">
        <title>Repeat-based holocentromeres influence genome architecture and karyotype evolution.</title>
        <authorList>
            <person name="Hofstatter P.G."/>
            <person name="Thangavel G."/>
            <person name="Lux T."/>
            <person name="Neumann P."/>
            <person name="Vondrak T."/>
            <person name="Novak P."/>
            <person name="Zhang M."/>
            <person name="Costa L."/>
            <person name="Castellani M."/>
            <person name="Scott A."/>
            <person name="Toegelov H."/>
            <person name="Fuchs J."/>
            <person name="Mata-Sucre Y."/>
            <person name="Dias Y."/>
            <person name="Vanzela A.L.L."/>
            <person name="Huettel B."/>
            <person name="Almeida C.C.S."/>
            <person name="Simkova H."/>
            <person name="Souza G."/>
            <person name="Pedrosa-Harand A."/>
            <person name="Macas J."/>
            <person name="Mayer K.F.X."/>
            <person name="Houben A."/>
            <person name="Marques A."/>
        </authorList>
    </citation>
    <scope>NUCLEOTIDE SEQUENCE</scope>
    <source>
        <strain evidence="12">RhyBre1mFocal</strain>
    </source>
</reference>
<comment type="subcellular location">
    <subcellularLocation>
        <location evidence="1">Nucleus</location>
    </subcellularLocation>
</comment>
<keyword evidence="6" id="KW-0805">Transcription regulation</keyword>
<evidence type="ECO:0000256" key="9">
    <source>
        <dbReference type="PROSITE-ProRule" id="PRU00024"/>
    </source>
</evidence>
<dbReference type="Gene3D" id="3.30.160.60">
    <property type="entry name" value="Classic Zinc Finger"/>
    <property type="match status" value="1"/>
</dbReference>
<feature type="compositionally biased region" description="Polar residues" evidence="10">
    <location>
        <begin position="130"/>
        <end position="146"/>
    </location>
</feature>
<dbReference type="GO" id="GO:0006355">
    <property type="term" value="P:regulation of DNA-templated transcription"/>
    <property type="evidence" value="ECO:0007669"/>
    <property type="project" value="TreeGrafter"/>
</dbReference>
<evidence type="ECO:0000313" key="12">
    <source>
        <dbReference type="EMBL" id="KAJ1687530.1"/>
    </source>
</evidence>
<sequence>MKVLCNACEAAEAVVMCCADEAALCWACDERVHAANKLAGKHQRIPLISSSSSSSSSSFAGTRGGPSCSVPKCDICQEASGYFFCLEDRALLCRNCDISIHSANPYVSSHQRFLLTGVQVGLEPSDNAKVPSTSTGQPTRNSNPAPNKSIEKTLEVPPQTKSFQKNASISGQATWDGSLATISGMAAPTNSLLEWPELCEQQFSIKRSSNGGVNPNQVGRDGNGMTAKAVPVGNILGGTTPDWPLDEFFGFNGFNGGFGFPEHGSSKADSGKLGSSESSSLYRSNDEEIEAMGYLGQVPEISSWTVPEMPSPPTDSGLHWQRNLHHVPDILSGSPQKYFTSSDRLKSRRRYH</sequence>
<name>A0A9Q0C5H5_9POAL</name>
<dbReference type="InterPro" id="IPR049808">
    <property type="entry name" value="CONSTANS-like_Bbox1"/>
</dbReference>
<evidence type="ECO:0000256" key="5">
    <source>
        <dbReference type="ARBA" id="ARBA00022833"/>
    </source>
</evidence>
<comment type="caution">
    <text evidence="12">The sequence shown here is derived from an EMBL/GenBank/DDBJ whole genome shotgun (WGS) entry which is preliminary data.</text>
</comment>
<feature type="region of interest" description="Disordered" evidence="10">
    <location>
        <begin position="125"/>
        <end position="152"/>
    </location>
</feature>
<dbReference type="InterPro" id="IPR000315">
    <property type="entry name" value="Znf_B-box"/>
</dbReference>
<evidence type="ECO:0000313" key="13">
    <source>
        <dbReference type="Proteomes" id="UP001151287"/>
    </source>
</evidence>
<keyword evidence="13" id="KW-1185">Reference proteome</keyword>
<evidence type="ECO:0000256" key="7">
    <source>
        <dbReference type="ARBA" id="ARBA00023163"/>
    </source>
</evidence>
<dbReference type="CDD" id="cd19821">
    <property type="entry name" value="Bbox1_BBX-like"/>
    <property type="match status" value="2"/>
</dbReference>
<dbReference type="InterPro" id="IPR051979">
    <property type="entry name" value="B-box_zinc_finger"/>
</dbReference>
<dbReference type="Pfam" id="PF00643">
    <property type="entry name" value="zf-B_box"/>
    <property type="match status" value="1"/>
</dbReference>
<dbReference type="PROSITE" id="PS50119">
    <property type="entry name" value="ZF_BBOX"/>
    <property type="match status" value="2"/>
</dbReference>
<proteinExistence type="predicted"/>